<dbReference type="EMBL" id="CAXLJM020000034">
    <property type="protein sequence ID" value="CAL8103398.1"/>
    <property type="molecule type" value="Genomic_DNA"/>
</dbReference>
<comment type="similarity">
    <text evidence="4">Belongs to the ubiquitin-conjugating enzyme family.</text>
</comment>
<dbReference type="InterPro" id="IPR050113">
    <property type="entry name" value="Ub_conjugating_enzyme"/>
</dbReference>
<evidence type="ECO:0000259" key="5">
    <source>
        <dbReference type="PROSITE" id="PS50127"/>
    </source>
</evidence>
<keyword evidence="1" id="KW-0808">Transferase</keyword>
<dbReference type="PROSITE" id="PS00183">
    <property type="entry name" value="UBC_1"/>
    <property type="match status" value="1"/>
</dbReference>
<accession>A0ABP1QHK7</accession>
<gene>
    <name evidence="6" type="ORF">ODALV1_LOCUS11437</name>
</gene>
<dbReference type="InterPro" id="IPR016135">
    <property type="entry name" value="UBQ-conjugating_enzyme/RWD"/>
</dbReference>
<dbReference type="Pfam" id="PF00179">
    <property type="entry name" value="UQ_con"/>
    <property type="match status" value="1"/>
</dbReference>
<dbReference type="CDD" id="cd23790">
    <property type="entry name" value="UBCc_UBE2A_2B"/>
    <property type="match status" value="1"/>
</dbReference>
<evidence type="ECO:0000256" key="2">
    <source>
        <dbReference type="ARBA" id="ARBA00022786"/>
    </source>
</evidence>
<protein>
    <recommendedName>
        <fullName evidence="5">UBC core domain-containing protein</fullName>
    </recommendedName>
</protein>
<proteinExistence type="inferred from homology"/>
<dbReference type="InterPro" id="IPR000608">
    <property type="entry name" value="UBC"/>
</dbReference>
<keyword evidence="4" id="KW-0067">ATP-binding</keyword>
<dbReference type="Gene3D" id="3.10.110.10">
    <property type="entry name" value="Ubiquitin Conjugating Enzyme"/>
    <property type="match status" value="1"/>
</dbReference>
<dbReference type="PANTHER" id="PTHR24067">
    <property type="entry name" value="UBIQUITIN-CONJUGATING ENZYME E2"/>
    <property type="match status" value="1"/>
</dbReference>
<evidence type="ECO:0000256" key="1">
    <source>
        <dbReference type="ARBA" id="ARBA00022679"/>
    </source>
</evidence>
<feature type="domain" description="UBC core" evidence="5">
    <location>
        <begin position="8"/>
        <end position="156"/>
    </location>
</feature>
<dbReference type="SMART" id="SM00212">
    <property type="entry name" value="UBCc"/>
    <property type="match status" value="1"/>
</dbReference>
<feature type="active site" description="Glycyl thioester intermediate" evidence="3">
    <location>
        <position position="92"/>
    </location>
</feature>
<name>A0ABP1QHK7_9HEXA</name>
<keyword evidence="7" id="KW-1185">Reference proteome</keyword>
<evidence type="ECO:0000313" key="7">
    <source>
        <dbReference type="Proteomes" id="UP001642540"/>
    </source>
</evidence>
<evidence type="ECO:0000256" key="4">
    <source>
        <dbReference type="RuleBase" id="RU362109"/>
    </source>
</evidence>
<comment type="caution">
    <text evidence="6">The sequence shown here is derived from an EMBL/GenBank/DDBJ whole genome shotgun (WGS) entry which is preliminary data.</text>
</comment>
<keyword evidence="4" id="KW-0547">Nucleotide-binding</keyword>
<keyword evidence="2 4" id="KW-0833">Ubl conjugation pathway</keyword>
<dbReference type="Proteomes" id="UP001642540">
    <property type="component" value="Unassembled WGS sequence"/>
</dbReference>
<evidence type="ECO:0000256" key="3">
    <source>
        <dbReference type="PROSITE-ProRule" id="PRU10133"/>
    </source>
</evidence>
<sequence length="199" mass="22698">MTSSQARDAMKRLQADLKRLQKDPPAGISADSDDDNIYKWNATIFGPGDTPFEDGCFRLRLEFPLNYPQKCPTVWFYSRMFHPNVYQNGKICLDILEEESKWDSAFDAAGVLCAIQAMLGDPNPESPANSEANILFLEHPAAYEKRVRRIVEMSMEDQASNTKNLNAEDQQDGIERNMAQLDLTQFQGTPEQLREFIRN</sequence>
<dbReference type="SUPFAM" id="SSF54495">
    <property type="entry name" value="UBC-like"/>
    <property type="match status" value="1"/>
</dbReference>
<evidence type="ECO:0000313" key="6">
    <source>
        <dbReference type="EMBL" id="CAL8103398.1"/>
    </source>
</evidence>
<dbReference type="PROSITE" id="PS50127">
    <property type="entry name" value="UBC_2"/>
    <property type="match status" value="1"/>
</dbReference>
<organism evidence="6 7">
    <name type="scientific">Orchesella dallaii</name>
    <dbReference type="NCBI Taxonomy" id="48710"/>
    <lineage>
        <taxon>Eukaryota</taxon>
        <taxon>Metazoa</taxon>
        <taxon>Ecdysozoa</taxon>
        <taxon>Arthropoda</taxon>
        <taxon>Hexapoda</taxon>
        <taxon>Collembola</taxon>
        <taxon>Entomobryomorpha</taxon>
        <taxon>Entomobryoidea</taxon>
        <taxon>Orchesellidae</taxon>
        <taxon>Orchesellinae</taxon>
        <taxon>Orchesella</taxon>
    </lineage>
</organism>
<reference evidence="6 7" key="1">
    <citation type="submission" date="2024-08" db="EMBL/GenBank/DDBJ databases">
        <authorList>
            <person name="Cucini C."/>
            <person name="Frati F."/>
        </authorList>
    </citation>
    <scope>NUCLEOTIDE SEQUENCE [LARGE SCALE GENOMIC DNA]</scope>
</reference>
<dbReference type="InterPro" id="IPR023313">
    <property type="entry name" value="UBQ-conjugating_AS"/>
</dbReference>